<dbReference type="EMBL" id="CM055749">
    <property type="protein sequence ID" value="KAJ7994577.1"/>
    <property type="molecule type" value="Genomic_DNA"/>
</dbReference>
<accession>A0ACC2FTF9</accession>
<dbReference type="Proteomes" id="UP001157502">
    <property type="component" value="Chromosome 22"/>
</dbReference>
<evidence type="ECO:0000313" key="1">
    <source>
        <dbReference type="EMBL" id="KAJ7994577.1"/>
    </source>
</evidence>
<comment type="caution">
    <text evidence="1">The sequence shown here is derived from an EMBL/GenBank/DDBJ whole genome shotgun (WGS) entry which is preliminary data.</text>
</comment>
<keyword evidence="2" id="KW-1185">Reference proteome</keyword>
<proteinExistence type="predicted"/>
<organism evidence="1 2">
    <name type="scientific">Dallia pectoralis</name>
    <name type="common">Alaska blackfish</name>
    <dbReference type="NCBI Taxonomy" id="75939"/>
    <lineage>
        <taxon>Eukaryota</taxon>
        <taxon>Metazoa</taxon>
        <taxon>Chordata</taxon>
        <taxon>Craniata</taxon>
        <taxon>Vertebrata</taxon>
        <taxon>Euteleostomi</taxon>
        <taxon>Actinopterygii</taxon>
        <taxon>Neopterygii</taxon>
        <taxon>Teleostei</taxon>
        <taxon>Protacanthopterygii</taxon>
        <taxon>Esociformes</taxon>
        <taxon>Umbridae</taxon>
        <taxon>Dallia</taxon>
    </lineage>
</organism>
<protein>
    <submittedName>
        <fullName evidence="1">Uncharacterized protein</fullName>
    </submittedName>
</protein>
<evidence type="ECO:0000313" key="2">
    <source>
        <dbReference type="Proteomes" id="UP001157502"/>
    </source>
</evidence>
<name>A0ACC2FTF9_DALPE</name>
<gene>
    <name evidence="1" type="ORF">DPEC_G00250910</name>
</gene>
<reference evidence="1" key="1">
    <citation type="submission" date="2021-05" db="EMBL/GenBank/DDBJ databases">
        <authorList>
            <person name="Pan Q."/>
            <person name="Jouanno E."/>
            <person name="Zahm M."/>
            <person name="Klopp C."/>
            <person name="Cabau C."/>
            <person name="Louis A."/>
            <person name="Berthelot C."/>
            <person name="Parey E."/>
            <person name="Roest Crollius H."/>
            <person name="Montfort J."/>
            <person name="Robinson-Rechavi M."/>
            <person name="Bouchez O."/>
            <person name="Lampietro C."/>
            <person name="Lopez Roques C."/>
            <person name="Donnadieu C."/>
            <person name="Postlethwait J."/>
            <person name="Bobe J."/>
            <person name="Dillon D."/>
            <person name="Chandos A."/>
            <person name="von Hippel F."/>
            <person name="Guiguen Y."/>
        </authorList>
    </citation>
    <scope>NUCLEOTIDE SEQUENCE</scope>
    <source>
        <strain evidence="1">YG-Jan2019</strain>
    </source>
</reference>
<sequence>MLLQATLRLYQVLVLALCVSASEDFDWTKNDRGSFFYSTFPTGFSWGAGSSAYQTEGAWDKDGKGMSIWDAFSHQKGKIFLNDTADHSCEGYYKFKEDIALMKDMKFNHYRFSISWPRILPNGIKNDYINEKGIKYYDDMINTLLDNNITPIVTLYHWDLPQVLEEKHGGWQNVSMVNYFNDFANLCFERFGNRVKHWITFNNPWSSAVEGYETGEHAPGLKLRGTGAYKAAHHMIKAHAKVWHTYDTQWRSRQRGMVGISLSADWGEPVDVTNQKDIEAAERYVQFYLGWFATPIFNGDYPQVMKDYIGRKSAQQGLGTSRLPVFSTQEKSYIKGTCDFLGIGHFTTRYVTQKNYPPGRGNSYFTDRDLAELVDPRWPDPGSEWLYSVPWGFRRMLNFVRTQYGNPVIYVTENGVSEKMRGCTDLCDDWRMQYFKDYINEMLKAVKDGVNVKGYTAWSLLDKFEWDEGFSERFGLYYVDFRDKNKPRYPKASVQYYKRIISSNGFPNQREVESWKRKATETCSTSNQLLAADPLTGHMEMVTEIVVPTRLTFYCQGHSNKSVMFEPMETGLSNMPDYDNIEDEAFPPLPPPFSPGEGGDPNTHGEESGEISKLADVPTAKRRGVKRPQPKLDSQRLISERGLPALRTLFDNVHLKGPGHEVDNLRVVMQKMENWAHRLYPKLQFEDFIDRLETLGGKKEVQTCLKRIRLDMPLLHEDFIGNDDEDGGSASREEHVFNQDEQDPFGGFPDNSTRLVPSTPATPSLSSETGPVHSTPAPSLTEEQRRRMELNKQLALERRLARMKQHTDGSQSQQISSSQSVDGPSSSQSVDGPSSSQSVDGPSSSQSVDGPSSSQSVDGPSSSQSVDAPSTRVASLYNQPPKDMDDLDQGTKAPEGNMEADHPTDSAPKTASSLESDSISPDSPLCGEAESSSQNPVPDTGSQSNTQNPVPDTSSQSNTQNPVPDTSSQSNTQNPVPDTGSQSNTQNPVPDTSSQSNTQNPVPDTSSQSSTQNPVLDTCNQSSTQNPVPDMSNGIN</sequence>